<dbReference type="PANTHER" id="PTHR36007:SF2">
    <property type="entry name" value="TRANSPORT PROTEIN-RELATED"/>
    <property type="match status" value="1"/>
</dbReference>
<reference evidence="2 3" key="1">
    <citation type="journal article" date="2016" name="Nat. Commun.">
        <title>Thousands of microbial genomes shed light on interconnected biogeochemical processes in an aquifer system.</title>
        <authorList>
            <person name="Anantharaman K."/>
            <person name="Brown C.T."/>
            <person name="Hug L.A."/>
            <person name="Sharon I."/>
            <person name="Castelle C.J."/>
            <person name="Probst A.J."/>
            <person name="Thomas B.C."/>
            <person name="Singh A."/>
            <person name="Wilkins M.J."/>
            <person name="Karaoz U."/>
            <person name="Brodie E.L."/>
            <person name="Williams K.H."/>
            <person name="Hubbard S.S."/>
            <person name="Banfield J.F."/>
        </authorList>
    </citation>
    <scope>NUCLEOTIDE SEQUENCE [LARGE SCALE GENOMIC DNA]</scope>
</reference>
<feature type="transmembrane region" description="Helical" evidence="1">
    <location>
        <begin position="51"/>
        <end position="70"/>
    </location>
</feature>
<gene>
    <name evidence="2" type="ORF">A2261_04055</name>
</gene>
<feature type="transmembrane region" description="Helical" evidence="1">
    <location>
        <begin position="106"/>
        <end position="136"/>
    </location>
</feature>
<dbReference type="EMBL" id="MFQR01000062">
    <property type="protein sequence ID" value="OGH83793.1"/>
    <property type="molecule type" value="Genomic_DNA"/>
</dbReference>
<dbReference type="AlphaFoldDB" id="A0A1F6NIZ1"/>
<evidence type="ECO:0008006" key="4">
    <source>
        <dbReference type="Google" id="ProtNLM"/>
    </source>
</evidence>
<keyword evidence="1" id="KW-0472">Membrane</keyword>
<proteinExistence type="predicted"/>
<protein>
    <recommendedName>
        <fullName evidence="4">Ligand-binding protein SH3</fullName>
    </recommendedName>
</protein>
<organism evidence="2 3">
    <name type="scientific">Candidatus Magasanikbacteria bacterium RIFOXYA2_FULL_44_8</name>
    <dbReference type="NCBI Taxonomy" id="1798696"/>
    <lineage>
        <taxon>Bacteria</taxon>
        <taxon>Candidatus Magasanikiibacteriota</taxon>
    </lineage>
</organism>
<dbReference type="Pfam" id="PF06695">
    <property type="entry name" value="Sm_multidrug_ex"/>
    <property type="match status" value="1"/>
</dbReference>
<accession>A0A1F6NIZ1</accession>
<feature type="transmembrane region" description="Helical" evidence="1">
    <location>
        <begin position="142"/>
        <end position="163"/>
    </location>
</feature>
<keyword evidence="1" id="KW-0812">Transmembrane</keyword>
<comment type="caution">
    <text evidence="2">The sequence shown here is derived from an EMBL/GenBank/DDBJ whole genome shotgun (WGS) entry which is preliminary data.</text>
</comment>
<evidence type="ECO:0000313" key="3">
    <source>
        <dbReference type="Proteomes" id="UP000177803"/>
    </source>
</evidence>
<evidence type="ECO:0000313" key="2">
    <source>
        <dbReference type="EMBL" id="OGH83793.1"/>
    </source>
</evidence>
<dbReference type="Proteomes" id="UP000177803">
    <property type="component" value="Unassembled WGS sequence"/>
</dbReference>
<sequence>MWHNLILNIIHFFSIFPHELATFLLGMVPIGEVRLALPVAILRYRLPVWEAYLLAVAGNIIPAFIIAAGADSFHRWVNKRAARWGKDWADYLADIQKKFSGHYVKYGLWGLLIFIGSSLPGTGAYTGAIAAFVFGIPFKKSWPYILGGVMVSGLITLLLTVGFDKIF</sequence>
<name>A0A1F6NIZ1_9BACT</name>
<feature type="transmembrane region" description="Helical" evidence="1">
    <location>
        <begin position="12"/>
        <end position="31"/>
    </location>
</feature>
<dbReference type="PANTHER" id="PTHR36007">
    <property type="entry name" value="TRANSPORT PROTEIN-RELATED"/>
    <property type="match status" value="1"/>
</dbReference>
<keyword evidence="1" id="KW-1133">Transmembrane helix</keyword>
<dbReference type="InterPro" id="IPR009577">
    <property type="entry name" value="Sm_multidrug_ex"/>
</dbReference>
<evidence type="ECO:0000256" key="1">
    <source>
        <dbReference type="SAM" id="Phobius"/>
    </source>
</evidence>